<reference evidence="1 2" key="1">
    <citation type="submission" date="2019-07" db="EMBL/GenBank/DDBJ databases">
        <title>WGS assembly of Gossypium mustelinum.</title>
        <authorList>
            <person name="Chen Z.J."/>
            <person name="Sreedasyam A."/>
            <person name="Ando A."/>
            <person name="Song Q."/>
            <person name="De L."/>
            <person name="Hulse-Kemp A."/>
            <person name="Ding M."/>
            <person name="Ye W."/>
            <person name="Kirkbride R."/>
            <person name="Jenkins J."/>
            <person name="Plott C."/>
            <person name="Lovell J."/>
            <person name="Lin Y.-M."/>
            <person name="Vaughn R."/>
            <person name="Liu B."/>
            <person name="Li W."/>
            <person name="Simpson S."/>
            <person name="Scheffler B."/>
            <person name="Saski C."/>
            <person name="Grover C."/>
            <person name="Hu G."/>
            <person name="Conover J."/>
            <person name="Carlson J."/>
            <person name="Shu S."/>
            <person name="Boston L."/>
            <person name="Williams M."/>
            <person name="Peterson D."/>
            <person name="Mcgee K."/>
            <person name="Jones D."/>
            <person name="Wendel J."/>
            <person name="Stelly D."/>
            <person name="Grimwood J."/>
            <person name="Schmutz J."/>
        </authorList>
    </citation>
    <scope>NUCLEOTIDE SEQUENCE [LARGE SCALE GENOMIC DNA]</scope>
    <source>
        <strain evidence="1">1408120.09</strain>
    </source>
</reference>
<name>A0A5D2ZFW0_GOSMU</name>
<dbReference type="EMBL" id="CM017640">
    <property type="protein sequence ID" value="TYJ36541.1"/>
    <property type="molecule type" value="Genomic_DNA"/>
</dbReference>
<accession>A0A5D2ZFW0</accession>
<dbReference type="AlphaFoldDB" id="A0A5D2ZFW0"/>
<protein>
    <submittedName>
        <fullName evidence="1">Uncharacterized protein</fullName>
    </submittedName>
</protein>
<feature type="non-terminal residue" evidence="1">
    <location>
        <position position="118"/>
    </location>
</feature>
<sequence>MSNGSEPLKWFDDKFTSKISFKLQKLKGIDECNLLEDRSTFLREIKSPKHAGKGPSSSLAANDKPYNLFRPQSSCGIGPCSLFPVKSKSWIFFNLPIVLGIDPLNSLLEKSKYIALFR</sequence>
<gene>
    <name evidence="1" type="ORF">E1A91_A05G313500v1</name>
</gene>
<evidence type="ECO:0000313" key="1">
    <source>
        <dbReference type="EMBL" id="TYJ36541.1"/>
    </source>
</evidence>
<keyword evidence="2" id="KW-1185">Reference proteome</keyword>
<proteinExistence type="predicted"/>
<evidence type="ECO:0000313" key="2">
    <source>
        <dbReference type="Proteomes" id="UP000323597"/>
    </source>
</evidence>
<dbReference type="Proteomes" id="UP000323597">
    <property type="component" value="Chromosome A05"/>
</dbReference>
<organism evidence="1 2">
    <name type="scientific">Gossypium mustelinum</name>
    <name type="common">Cotton</name>
    <name type="synonym">Gossypium caicoense</name>
    <dbReference type="NCBI Taxonomy" id="34275"/>
    <lineage>
        <taxon>Eukaryota</taxon>
        <taxon>Viridiplantae</taxon>
        <taxon>Streptophyta</taxon>
        <taxon>Embryophyta</taxon>
        <taxon>Tracheophyta</taxon>
        <taxon>Spermatophyta</taxon>
        <taxon>Magnoliopsida</taxon>
        <taxon>eudicotyledons</taxon>
        <taxon>Gunneridae</taxon>
        <taxon>Pentapetalae</taxon>
        <taxon>rosids</taxon>
        <taxon>malvids</taxon>
        <taxon>Malvales</taxon>
        <taxon>Malvaceae</taxon>
        <taxon>Malvoideae</taxon>
        <taxon>Gossypium</taxon>
    </lineage>
</organism>